<dbReference type="AlphaFoldDB" id="A0AAV4BIY3"/>
<gene>
    <name evidence="2" type="ORF">PoB_004696000</name>
</gene>
<keyword evidence="3" id="KW-1185">Reference proteome</keyword>
<name>A0AAV4BIY3_9GAST</name>
<protein>
    <submittedName>
        <fullName evidence="2">Uncharacterized protein</fullName>
    </submittedName>
</protein>
<evidence type="ECO:0000256" key="1">
    <source>
        <dbReference type="SAM" id="MobiDB-lite"/>
    </source>
</evidence>
<reference evidence="2 3" key="1">
    <citation type="journal article" date="2021" name="Elife">
        <title>Chloroplast acquisition without the gene transfer in kleptoplastic sea slugs, Plakobranchus ocellatus.</title>
        <authorList>
            <person name="Maeda T."/>
            <person name="Takahashi S."/>
            <person name="Yoshida T."/>
            <person name="Shimamura S."/>
            <person name="Takaki Y."/>
            <person name="Nagai Y."/>
            <person name="Toyoda A."/>
            <person name="Suzuki Y."/>
            <person name="Arimoto A."/>
            <person name="Ishii H."/>
            <person name="Satoh N."/>
            <person name="Nishiyama T."/>
            <person name="Hasebe M."/>
            <person name="Maruyama T."/>
            <person name="Minagawa J."/>
            <person name="Obokata J."/>
            <person name="Shigenobu S."/>
        </authorList>
    </citation>
    <scope>NUCLEOTIDE SEQUENCE [LARGE SCALE GENOMIC DNA]</scope>
</reference>
<evidence type="ECO:0000313" key="2">
    <source>
        <dbReference type="EMBL" id="GFO20455.1"/>
    </source>
</evidence>
<dbReference type="Proteomes" id="UP000735302">
    <property type="component" value="Unassembled WGS sequence"/>
</dbReference>
<accession>A0AAV4BIY3</accession>
<proteinExistence type="predicted"/>
<sequence>MKEKDGKETERRTMRRRKEQRERTRRNALQNEQNSKVWCVKLQANCWGDWEFPMLGSAGRARYECRRAFGNCCCRTSEFSSAFQCAPWGLSD</sequence>
<evidence type="ECO:0000313" key="3">
    <source>
        <dbReference type="Proteomes" id="UP000735302"/>
    </source>
</evidence>
<feature type="compositionally biased region" description="Basic residues" evidence="1">
    <location>
        <begin position="13"/>
        <end position="26"/>
    </location>
</feature>
<comment type="caution">
    <text evidence="2">The sequence shown here is derived from an EMBL/GenBank/DDBJ whole genome shotgun (WGS) entry which is preliminary data.</text>
</comment>
<organism evidence="2 3">
    <name type="scientific">Plakobranchus ocellatus</name>
    <dbReference type="NCBI Taxonomy" id="259542"/>
    <lineage>
        <taxon>Eukaryota</taxon>
        <taxon>Metazoa</taxon>
        <taxon>Spiralia</taxon>
        <taxon>Lophotrochozoa</taxon>
        <taxon>Mollusca</taxon>
        <taxon>Gastropoda</taxon>
        <taxon>Heterobranchia</taxon>
        <taxon>Euthyneura</taxon>
        <taxon>Panpulmonata</taxon>
        <taxon>Sacoglossa</taxon>
        <taxon>Placobranchoidea</taxon>
        <taxon>Plakobranchidae</taxon>
        <taxon>Plakobranchus</taxon>
    </lineage>
</organism>
<feature type="region of interest" description="Disordered" evidence="1">
    <location>
        <begin position="1"/>
        <end position="30"/>
    </location>
</feature>
<dbReference type="EMBL" id="BLXT01005154">
    <property type="protein sequence ID" value="GFO20455.1"/>
    <property type="molecule type" value="Genomic_DNA"/>
</dbReference>
<feature type="compositionally biased region" description="Basic and acidic residues" evidence="1">
    <location>
        <begin position="1"/>
        <end position="12"/>
    </location>
</feature>